<proteinExistence type="predicted"/>
<sequence length="160" mass="18408">MAVRGKYVLQLRRVRTSAYTRVLNTCLYRITAGSPRLEGAHVTLKEVLENDALDADEKTTRLLATMEWPVLDEALRALLRDASADALWPAIIELYWAALLDGRPTHDDSLVALLWHRRLQLTLDENLVWSVIARLKKLDYLANYDAEKDEGVLRELQRLR</sequence>
<dbReference type="Proteomes" id="UP000249061">
    <property type="component" value="Unassembled WGS sequence"/>
</dbReference>
<dbReference type="AlphaFoldDB" id="A0A2W5TEL4"/>
<dbReference type="EMBL" id="QFQP01000010">
    <property type="protein sequence ID" value="PZR13202.1"/>
    <property type="molecule type" value="Genomic_DNA"/>
</dbReference>
<accession>A0A2W5TEL4</accession>
<protein>
    <submittedName>
        <fullName evidence="1">Uncharacterized protein</fullName>
    </submittedName>
</protein>
<evidence type="ECO:0000313" key="1">
    <source>
        <dbReference type="EMBL" id="PZR13202.1"/>
    </source>
</evidence>
<organism evidence="1 2">
    <name type="scientific">Archangium gephyra</name>
    <dbReference type="NCBI Taxonomy" id="48"/>
    <lineage>
        <taxon>Bacteria</taxon>
        <taxon>Pseudomonadati</taxon>
        <taxon>Myxococcota</taxon>
        <taxon>Myxococcia</taxon>
        <taxon>Myxococcales</taxon>
        <taxon>Cystobacterineae</taxon>
        <taxon>Archangiaceae</taxon>
        <taxon>Archangium</taxon>
    </lineage>
</organism>
<comment type="caution">
    <text evidence="1">The sequence shown here is derived from an EMBL/GenBank/DDBJ whole genome shotgun (WGS) entry which is preliminary data.</text>
</comment>
<evidence type="ECO:0000313" key="2">
    <source>
        <dbReference type="Proteomes" id="UP000249061"/>
    </source>
</evidence>
<reference evidence="1 2" key="1">
    <citation type="submission" date="2017-08" db="EMBL/GenBank/DDBJ databases">
        <title>Infants hospitalized years apart are colonized by the same room-sourced microbial strains.</title>
        <authorList>
            <person name="Brooks B."/>
            <person name="Olm M.R."/>
            <person name="Firek B.A."/>
            <person name="Baker R."/>
            <person name="Thomas B.C."/>
            <person name="Morowitz M.J."/>
            <person name="Banfield J.F."/>
        </authorList>
    </citation>
    <scope>NUCLEOTIDE SEQUENCE [LARGE SCALE GENOMIC DNA]</scope>
    <source>
        <strain evidence="1">S2_003_000_R2_14</strain>
    </source>
</reference>
<name>A0A2W5TEL4_9BACT</name>
<gene>
    <name evidence="1" type="ORF">DI536_13005</name>
</gene>